<evidence type="ECO:0000259" key="13">
    <source>
        <dbReference type="PROSITE" id="PS51695"/>
    </source>
</evidence>
<dbReference type="Pfam" id="PF00082">
    <property type="entry name" value="Peptidase_S8"/>
    <property type="match status" value="1"/>
</dbReference>
<feature type="chain" id="PRO_5013245353" description="tripeptidyl-peptidase II" evidence="12">
    <location>
        <begin position="20"/>
        <end position="619"/>
    </location>
</feature>
<dbReference type="InterPro" id="IPR015366">
    <property type="entry name" value="S53_propep"/>
</dbReference>
<dbReference type="Gene3D" id="3.40.50.200">
    <property type="entry name" value="Peptidase S8/S53 domain"/>
    <property type="match status" value="1"/>
</dbReference>
<comment type="cofactor">
    <cofactor evidence="11">
        <name>Ca(2+)</name>
        <dbReference type="ChEBI" id="CHEBI:29108"/>
    </cofactor>
    <text evidence="11">Binds 1 Ca(2+) ion per subunit.</text>
</comment>
<gene>
    <name evidence="14" type="ORF">TRAPUB_4323</name>
</gene>
<dbReference type="InterPro" id="IPR050819">
    <property type="entry name" value="Tripeptidyl-peptidase_I"/>
</dbReference>
<reference evidence="14 15" key="1">
    <citation type="submission" date="2016-10" db="EMBL/GenBank/DDBJ databases">
        <title>Genome sequence of the basidiomycete white-rot fungus Trametes pubescens.</title>
        <authorList>
            <person name="Makela M.R."/>
            <person name="Granchi Z."/>
            <person name="Peng M."/>
            <person name="De Vries R.P."/>
            <person name="Grigoriev I."/>
            <person name="Riley R."/>
            <person name="Hilden K."/>
        </authorList>
    </citation>
    <scope>NUCLEOTIDE SEQUENCE [LARGE SCALE GENOMIC DNA]</scope>
    <source>
        <strain evidence="14 15">FBCC735</strain>
    </source>
</reference>
<dbReference type="CDD" id="cd04056">
    <property type="entry name" value="Peptidases_S53"/>
    <property type="match status" value="1"/>
</dbReference>
<dbReference type="InterPro" id="IPR036852">
    <property type="entry name" value="Peptidase_S8/S53_dom_sf"/>
</dbReference>
<dbReference type="Proteomes" id="UP000184267">
    <property type="component" value="Unassembled WGS sequence"/>
</dbReference>
<evidence type="ECO:0000256" key="2">
    <source>
        <dbReference type="ARBA" id="ARBA00002451"/>
    </source>
</evidence>
<proteinExistence type="predicted"/>
<feature type="active site" description="Charge relay system" evidence="11">
    <location>
        <position position="312"/>
    </location>
</feature>
<dbReference type="AlphaFoldDB" id="A0A1M2W7D6"/>
<evidence type="ECO:0000256" key="12">
    <source>
        <dbReference type="SAM" id="SignalP"/>
    </source>
</evidence>
<feature type="binding site" evidence="11">
    <location>
        <position position="577"/>
    </location>
    <ligand>
        <name>Ca(2+)</name>
        <dbReference type="ChEBI" id="CHEBI:29108"/>
    </ligand>
</feature>
<dbReference type="InterPro" id="IPR030400">
    <property type="entry name" value="Sedolisin_dom"/>
</dbReference>
<keyword evidence="8 11" id="KW-0720">Serine protease</keyword>
<organism evidence="14 15">
    <name type="scientific">Trametes pubescens</name>
    <name type="common">White-rot fungus</name>
    <dbReference type="NCBI Taxonomy" id="154538"/>
    <lineage>
        <taxon>Eukaryota</taxon>
        <taxon>Fungi</taxon>
        <taxon>Dikarya</taxon>
        <taxon>Basidiomycota</taxon>
        <taxon>Agaricomycotina</taxon>
        <taxon>Agaricomycetes</taxon>
        <taxon>Polyporales</taxon>
        <taxon>Polyporaceae</taxon>
        <taxon>Trametes</taxon>
    </lineage>
</organism>
<keyword evidence="5 11" id="KW-0645">Protease</keyword>
<dbReference type="GO" id="GO:0004252">
    <property type="term" value="F:serine-type endopeptidase activity"/>
    <property type="evidence" value="ECO:0007669"/>
    <property type="project" value="UniProtKB-UniRule"/>
</dbReference>
<evidence type="ECO:0000256" key="3">
    <source>
        <dbReference type="ARBA" id="ARBA00004239"/>
    </source>
</evidence>
<feature type="active site" description="Charge relay system" evidence="11">
    <location>
        <position position="534"/>
    </location>
</feature>
<feature type="signal peptide" evidence="12">
    <location>
        <begin position="1"/>
        <end position="19"/>
    </location>
</feature>
<keyword evidence="15" id="KW-1185">Reference proteome</keyword>
<evidence type="ECO:0000256" key="5">
    <source>
        <dbReference type="ARBA" id="ARBA00022670"/>
    </source>
</evidence>
<dbReference type="GO" id="GO:0008240">
    <property type="term" value="F:tripeptidyl-peptidase activity"/>
    <property type="evidence" value="ECO:0007669"/>
    <property type="project" value="UniProtKB-EC"/>
</dbReference>
<dbReference type="SUPFAM" id="SSF54897">
    <property type="entry name" value="Protease propeptides/inhibitors"/>
    <property type="match status" value="1"/>
</dbReference>
<dbReference type="Pfam" id="PF09286">
    <property type="entry name" value="Pro-kuma_activ"/>
    <property type="match status" value="1"/>
</dbReference>
<dbReference type="PROSITE" id="PS51695">
    <property type="entry name" value="SEDOLISIN"/>
    <property type="match status" value="1"/>
</dbReference>
<dbReference type="EMBL" id="MNAD01000136">
    <property type="protein sequence ID" value="OJT15775.1"/>
    <property type="molecule type" value="Genomic_DNA"/>
</dbReference>
<feature type="binding site" evidence="11">
    <location>
        <position position="578"/>
    </location>
    <ligand>
        <name>Ca(2+)</name>
        <dbReference type="ChEBI" id="CHEBI:29108"/>
    </ligand>
</feature>
<sequence>MVFLSSFFCLAGAVVSVLGSEPQLSPHVLHEHRRSLPSGWSLHRRADPETTLPLSIALVQSNIDSLEEYLLDIADPDSPNYGKHWTPAQVRDTFRPSQESIDVVHAWLTTDGVHPERVQFSPDGMHLRVNVSVSEAERLLATEYYVYQHEDGAEHLACQHGYHLPEHVSRHVELVKPTIQFTSAKPSGPGVSTSIKRSDLGRMRARRSGVHKPSGVPTHPAKAVEGNSLDHCDEQVTLDCLRALYDFYYDLQVPDQNSIGVVELGAQNYNGHDLDLFFKKFNEGRVNDRPKLISIDGGKENVTQTDDDLIGEANLDFELVMGLLDVAQPVYLYQIGRDGFVDDLLSAFDTQYCIDIGTKHCKDKPHTNVVSISYGTGEDGPHNEMIRQCNEMGKVALTGVTFVYASGDNGPSNAGECFAANGTEVDDVGNFFPDFPGTCQYLTAVGSTQINTGSSPYDPESATADFASGGGFSNVFARPRFQERHVARYLKNVELPYGPNVFNRTGRAYPDVAANGWNITVVADGEFSTSGGTSASAPIFAAMLVAVNDARIAVGKSPVGWINPAIYSHWFASVWNDITDGSNPACGTDGFPTAPGWDPVTGLGTPNFPRMLARFLALP</sequence>
<evidence type="ECO:0000313" key="14">
    <source>
        <dbReference type="EMBL" id="OJT15775.1"/>
    </source>
</evidence>
<keyword evidence="6 11" id="KW-0479">Metal-binding</keyword>
<dbReference type="GO" id="GO:0005576">
    <property type="term" value="C:extracellular region"/>
    <property type="evidence" value="ECO:0007669"/>
    <property type="project" value="UniProtKB-SubCell"/>
</dbReference>
<comment type="catalytic activity">
    <reaction evidence="1">
        <text>Release of an N-terminal tripeptide from a polypeptide.</text>
        <dbReference type="EC" id="3.4.14.10"/>
    </reaction>
</comment>
<evidence type="ECO:0000256" key="4">
    <source>
        <dbReference type="ARBA" id="ARBA00012462"/>
    </source>
</evidence>
<evidence type="ECO:0000256" key="7">
    <source>
        <dbReference type="ARBA" id="ARBA00022801"/>
    </source>
</evidence>
<dbReference type="PANTHER" id="PTHR14218:SF19">
    <property type="entry name" value="SERINE PROTEASE AORO, PUTATIVE (AFU_ORTHOLOGUE AFUA_6G10250)-RELATED"/>
    <property type="match status" value="1"/>
</dbReference>
<evidence type="ECO:0000313" key="15">
    <source>
        <dbReference type="Proteomes" id="UP000184267"/>
    </source>
</evidence>
<dbReference type="STRING" id="154538.A0A1M2W7D6"/>
<feature type="binding site" evidence="11">
    <location>
        <position position="598"/>
    </location>
    <ligand>
        <name>Ca(2+)</name>
        <dbReference type="ChEBI" id="CHEBI:29108"/>
    </ligand>
</feature>
<keyword evidence="10" id="KW-0865">Zymogen</keyword>
<keyword evidence="9 11" id="KW-0106">Calcium</keyword>
<dbReference type="InterPro" id="IPR000209">
    <property type="entry name" value="Peptidase_S8/S53_dom"/>
</dbReference>
<keyword evidence="7 11" id="KW-0378">Hydrolase</keyword>
<keyword evidence="12" id="KW-0732">Signal</keyword>
<feature type="active site" description="Charge relay system" evidence="11">
    <location>
        <position position="316"/>
    </location>
</feature>
<comment type="caution">
    <text evidence="14">The sequence shown here is derived from an EMBL/GenBank/DDBJ whole genome shotgun (WGS) entry which is preliminary data.</text>
</comment>
<dbReference type="SMART" id="SM00944">
    <property type="entry name" value="Pro-kuma_activ"/>
    <property type="match status" value="1"/>
</dbReference>
<protein>
    <recommendedName>
        <fullName evidence="4">tripeptidyl-peptidase II</fullName>
        <ecNumber evidence="4">3.4.14.10</ecNumber>
    </recommendedName>
</protein>
<dbReference type="OrthoDB" id="409122at2759"/>
<comment type="subcellular location">
    <subcellularLocation>
        <location evidence="3">Secreted</location>
        <location evidence="3">Extracellular space</location>
    </subcellularLocation>
</comment>
<evidence type="ECO:0000256" key="8">
    <source>
        <dbReference type="ARBA" id="ARBA00022825"/>
    </source>
</evidence>
<dbReference type="GO" id="GO:0046872">
    <property type="term" value="F:metal ion binding"/>
    <property type="evidence" value="ECO:0007669"/>
    <property type="project" value="UniProtKB-UniRule"/>
</dbReference>
<comment type="function">
    <text evidence="2">Secreted tripeptidyl-peptidase which degrades proteins at acidic pHs and is involved in virulence.</text>
</comment>
<dbReference type="GO" id="GO:0006508">
    <property type="term" value="P:proteolysis"/>
    <property type="evidence" value="ECO:0007669"/>
    <property type="project" value="UniProtKB-KW"/>
</dbReference>
<dbReference type="CDD" id="cd11377">
    <property type="entry name" value="Pro-peptidase_S53"/>
    <property type="match status" value="1"/>
</dbReference>
<dbReference type="EC" id="3.4.14.10" evidence="4"/>
<evidence type="ECO:0000256" key="10">
    <source>
        <dbReference type="ARBA" id="ARBA00023145"/>
    </source>
</evidence>
<feature type="domain" description="Peptidase S53" evidence="13">
    <location>
        <begin position="235"/>
        <end position="618"/>
    </location>
</feature>
<dbReference type="PANTHER" id="PTHR14218">
    <property type="entry name" value="PROTEASE S8 TRIPEPTIDYL PEPTIDASE I CLN2"/>
    <property type="match status" value="1"/>
</dbReference>
<dbReference type="OMA" id="ANGWNIT"/>
<feature type="binding site" evidence="11">
    <location>
        <position position="596"/>
    </location>
    <ligand>
        <name>Ca(2+)</name>
        <dbReference type="ChEBI" id="CHEBI:29108"/>
    </ligand>
</feature>
<accession>A0A1M2W7D6</accession>
<dbReference type="SUPFAM" id="SSF52743">
    <property type="entry name" value="Subtilisin-like"/>
    <property type="match status" value="1"/>
</dbReference>
<name>A0A1M2W7D6_TRAPU</name>
<evidence type="ECO:0000256" key="6">
    <source>
        <dbReference type="ARBA" id="ARBA00022723"/>
    </source>
</evidence>
<evidence type="ECO:0000256" key="9">
    <source>
        <dbReference type="ARBA" id="ARBA00022837"/>
    </source>
</evidence>
<evidence type="ECO:0000256" key="1">
    <source>
        <dbReference type="ARBA" id="ARBA00001910"/>
    </source>
</evidence>
<evidence type="ECO:0000256" key="11">
    <source>
        <dbReference type="PROSITE-ProRule" id="PRU01032"/>
    </source>
</evidence>